<dbReference type="InterPro" id="IPR044743">
    <property type="entry name" value="Ubl_USP48"/>
</dbReference>
<keyword evidence="5" id="KW-0645">Protease</keyword>
<gene>
    <name evidence="20" type="ORF">M427DRAFT_57668</name>
</gene>
<dbReference type="SMART" id="SM00726">
    <property type="entry name" value="UIM"/>
    <property type="match status" value="1"/>
</dbReference>
<feature type="region of interest" description="Disordered" evidence="15">
    <location>
        <begin position="77"/>
        <end position="114"/>
    </location>
</feature>
<comment type="subcellular location">
    <subcellularLocation>
        <location evidence="2">Nucleus</location>
    </subcellularLocation>
</comment>
<dbReference type="PROSITE" id="PS01358">
    <property type="entry name" value="ZF_RANBP2_1"/>
    <property type="match status" value="1"/>
</dbReference>
<dbReference type="PROSITE" id="PS00973">
    <property type="entry name" value="USP_2"/>
    <property type="match status" value="1"/>
</dbReference>
<dbReference type="STRING" id="1344416.A0A139ACS6"/>
<evidence type="ECO:0000256" key="10">
    <source>
        <dbReference type="ARBA" id="ARBA00022801"/>
    </source>
</evidence>
<keyword evidence="8 14" id="KW-0863">Zinc-finger</keyword>
<evidence type="ECO:0000256" key="7">
    <source>
        <dbReference type="ARBA" id="ARBA00022737"/>
    </source>
</evidence>
<evidence type="ECO:0000256" key="9">
    <source>
        <dbReference type="ARBA" id="ARBA00022786"/>
    </source>
</evidence>
<dbReference type="GO" id="GO:0004197">
    <property type="term" value="F:cysteine-type endopeptidase activity"/>
    <property type="evidence" value="ECO:0007669"/>
    <property type="project" value="InterPro"/>
</dbReference>
<dbReference type="Proteomes" id="UP000070544">
    <property type="component" value="Unassembled WGS sequence"/>
</dbReference>
<accession>A0A139ACS6</accession>
<dbReference type="Pfam" id="PF00240">
    <property type="entry name" value="ubiquitin"/>
    <property type="match status" value="1"/>
</dbReference>
<evidence type="ECO:0000256" key="8">
    <source>
        <dbReference type="ARBA" id="ARBA00022771"/>
    </source>
</evidence>
<dbReference type="InterPro" id="IPR001876">
    <property type="entry name" value="Znf_RanBP2"/>
</dbReference>
<evidence type="ECO:0000313" key="21">
    <source>
        <dbReference type="Proteomes" id="UP000070544"/>
    </source>
</evidence>
<dbReference type="EMBL" id="KQ965770">
    <property type="protein sequence ID" value="KXS14213.1"/>
    <property type="molecule type" value="Genomic_DNA"/>
</dbReference>
<evidence type="ECO:0000259" key="19">
    <source>
        <dbReference type="PROSITE" id="PS51283"/>
    </source>
</evidence>
<sequence length="1499" mass="167179">MEKFLTSSTKVRQDPLKRLDQSLWSFADSEAAGDHITLENIRSVYHLNEDPKCPYCPNAFAMKSRGNGVEGVIDDEMDAPTGKGKGKAPASKGLTAAGEQPRGKSSRVPGGKTKKCAASSCKANPNCLNWLGQDQWISEGALRKYLKARGLDMSSSPTIVERDKRPVGLKNLGATCYLNTLLQVWFHNPSFRRGVYKFRPSESEAPEKAEIVHQLQLLFAHLEQGKRKSFDPREFVDSMSLKWGEQQDAQEFAKLLLTLLEEQFEAQKDPLLQTLVKEQFEGTVIYRTRCTTCGFQSERRSHFHELEVNLREGYTIEQCWRDYLAPEELSGDNQYHCEQCNTKRDAERMIIVEEAPPILTFQLMRFVYDLKSGTKKKVKSTIKFPEVLDIRPFLHQETNLPSESDTDFVYDLVAVLNHRGTSAYSGHYIAHVLDHTQSKWYKLDDDTVTELKETTFDIEEGASHVTSKTSGGGNESVNRDDFDAPLSASDSNQPAQSTSSAAATEIVAAKRHTSRNAYALTYVRRSERKRWQEVSKVTPPPDVLAAVVDMNDMFETELSAWASRKESFEREFELKKSHIVSLCETWHVNNDEDLSVYLPTSWIKSWLDSDLNEVVKTASKPAAAPVSTEPSKEPQIDHQDIPADELSTFNPTEITSEQICEDNLMTDIQAPTIPSKRPHEEHVIDHIDAKRPKQSASSDDSADVDDNMEGVSKAVDFECTSLAVEKSQHGENTALSVLKDDFVDCSSLQCVHRKLALDKVDFAKRISMSACEKLVSLGYKIDPLITTEDLCEECVRLIVKSKEQISGHQTFLERFREAQGVQSNRKFYLPKSWYDQFKKKVPHFDQPGDPYPSPNDAAFLSDILCEHGSLSTDDSCRMKISAAAYRLLQGVLSGLQLHSTDAEKCPDCEEADEKEAEETEPLRDRAKIERRVLAALVERPTAIPRMSAKRIYFLVSAAFVDQWRVFLREPFPENAPLQVDNSHLFCRHGLCLYHISTEDNDYEGFREAYEIISEEDWQELSTRYTVSGGEITLIASDPKSRVLVPDVECCFDCRTERLLTWSTTKLSVYKLLAKEKPTDVGAASGSSPEGGGLPGSSRQGARGRRRGVYQVEVGKATTIRDLKVQLMVRFNVTPIYQRLYFNGVELANSEATMEELRIPKEAFLELFAFDEKDGGFEESEDSAYRSRPEIGFKGTSLLSREASALPAANEDEDPDIRRAMELSMQQEEPGITDEWEELPQDLRAPPNPENGPPSPPLVEDSAEPEPDHMDVERDVEKTKEVDAVPRKPSIGVTNGLSAAIARAVQSNLPLEVDATSRAKNTSKYWDVVGKGGQVDRSGSPELDTSGHANVNGTPRNHVGDDGDGGESDGPKPRNRKGLGRPKRIKVEGESEAVEEEKPVRGRGRGRLVRRNDGGRGRGRGRGHSSQPLTVPVGVEGDDDAVDPIVDADGDTPMAEEQLGTVTSGKWACLVCTLHNEALHLTCLACGSLKGARELPRDGS</sequence>
<organism evidence="20 21">
    <name type="scientific">Gonapodya prolifera (strain JEL478)</name>
    <name type="common">Monoblepharis prolifera</name>
    <dbReference type="NCBI Taxonomy" id="1344416"/>
    <lineage>
        <taxon>Eukaryota</taxon>
        <taxon>Fungi</taxon>
        <taxon>Fungi incertae sedis</taxon>
        <taxon>Chytridiomycota</taxon>
        <taxon>Chytridiomycota incertae sedis</taxon>
        <taxon>Monoblepharidomycetes</taxon>
        <taxon>Monoblepharidales</taxon>
        <taxon>Gonapodyaceae</taxon>
        <taxon>Gonapodya</taxon>
    </lineage>
</organism>
<dbReference type="GO" id="GO:0005634">
    <property type="term" value="C:nucleus"/>
    <property type="evidence" value="ECO:0007669"/>
    <property type="project" value="UniProtKB-SubCell"/>
</dbReference>
<dbReference type="GO" id="GO:0016579">
    <property type="term" value="P:protein deubiquitination"/>
    <property type="evidence" value="ECO:0007669"/>
    <property type="project" value="InterPro"/>
</dbReference>
<name>A0A139ACS6_GONPJ</name>
<dbReference type="InterPro" id="IPR003903">
    <property type="entry name" value="UIM_dom"/>
</dbReference>
<keyword evidence="11" id="KW-0788">Thiol protease</keyword>
<dbReference type="InterPro" id="IPR000626">
    <property type="entry name" value="Ubiquitin-like_dom"/>
</dbReference>
<feature type="domain" description="RanBP2-type" evidence="17">
    <location>
        <begin position="1462"/>
        <end position="1491"/>
    </location>
</feature>
<evidence type="ECO:0000256" key="11">
    <source>
        <dbReference type="ARBA" id="ARBA00022807"/>
    </source>
</evidence>
<keyword evidence="21" id="KW-1185">Reference proteome</keyword>
<feature type="compositionally biased region" description="Low complexity" evidence="15">
    <location>
        <begin position="79"/>
        <end position="93"/>
    </location>
</feature>
<feature type="compositionally biased region" description="Basic and acidic residues" evidence="15">
    <location>
        <begin position="630"/>
        <end position="641"/>
    </location>
</feature>
<dbReference type="GO" id="GO:0005829">
    <property type="term" value="C:cytosol"/>
    <property type="evidence" value="ECO:0007669"/>
    <property type="project" value="TreeGrafter"/>
</dbReference>
<dbReference type="InterPro" id="IPR038765">
    <property type="entry name" value="Papain-like_cys_pep_sf"/>
</dbReference>
<feature type="region of interest" description="Disordered" evidence="15">
    <location>
        <begin position="1195"/>
        <end position="1214"/>
    </location>
</feature>
<dbReference type="SUPFAM" id="SSF54001">
    <property type="entry name" value="Cysteine proteinases"/>
    <property type="match status" value="1"/>
</dbReference>
<dbReference type="CDD" id="cd02668">
    <property type="entry name" value="Peptidase_C19L"/>
    <property type="match status" value="1"/>
</dbReference>
<dbReference type="PROSITE" id="PS50330">
    <property type="entry name" value="UIM"/>
    <property type="match status" value="1"/>
</dbReference>
<evidence type="ECO:0000256" key="6">
    <source>
        <dbReference type="ARBA" id="ARBA00022723"/>
    </source>
</evidence>
<feature type="compositionally biased region" description="Basic and acidic residues" evidence="15">
    <location>
        <begin position="1265"/>
        <end position="1285"/>
    </location>
</feature>
<evidence type="ECO:0000256" key="2">
    <source>
        <dbReference type="ARBA" id="ARBA00004123"/>
    </source>
</evidence>
<feature type="region of interest" description="Disordered" evidence="15">
    <location>
        <begin position="1306"/>
        <end position="1438"/>
    </location>
</feature>
<dbReference type="InterPro" id="IPR050164">
    <property type="entry name" value="Peptidase_C19"/>
</dbReference>
<feature type="region of interest" description="Disordered" evidence="15">
    <location>
        <begin position="1079"/>
        <end position="1106"/>
    </location>
</feature>
<keyword evidence="13" id="KW-0539">Nucleus</keyword>
<evidence type="ECO:0000256" key="4">
    <source>
        <dbReference type="ARBA" id="ARBA00012759"/>
    </source>
</evidence>
<dbReference type="GO" id="GO:0008270">
    <property type="term" value="F:zinc ion binding"/>
    <property type="evidence" value="ECO:0007669"/>
    <property type="project" value="UniProtKB-KW"/>
</dbReference>
<dbReference type="InterPro" id="IPR006615">
    <property type="entry name" value="Pept_C19_DUSP"/>
</dbReference>
<feature type="compositionally biased region" description="Pro residues" evidence="15">
    <location>
        <begin position="1245"/>
        <end position="1256"/>
    </location>
</feature>
<dbReference type="Gene3D" id="3.10.20.90">
    <property type="entry name" value="Phosphatidylinositol 3-kinase Catalytic Subunit, Chain A, domain 1"/>
    <property type="match status" value="1"/>
</dbReference>
<feature type="region of interest" description="Disordered" evidence="15">
    <location>
        <begin position="619"/>
        <end position="642"/>
    </location>
</feature>
<dbReference type="EC" id="3.4.19.12" evidence="4"/>
<dbReference type="SMART" id="SM00547">
    <property type="entry name" value="ZnF_RBZ"/>
    <property type="match status" value="1"/>
</dbReference>
<dbReference type="PANTHER" id="PTHR24006">
    <property type="entry name" value="UBIQUITIN CARBOXYL-TERMINAL HYDROLASE"/>
    <property type="match status" value="1"/>
</dbReference>
<feature type="region of interest" description="Disordered" evidence="15">
    <location>
        <begin position="462"/>
        <end position="503"/>
    </location>
</feature>
<dbReference type="PROSITE" id="PS51283">
    <property type="entry name" value="DUSP"/>
    <property type="match status" value="1"/>
</dbReference>
<dbReference type="SUPFAM" id="SSF143791">
    <property type="entry name" value="DUSP-like"/>
    <property type="match status" value="1"/>
</dbReference>
<dbReference type="OMA" id="YLGQEKW"/>
<keyword evidence="12" id="KW-0862">Zinc</keyword>
<dbReference type="InterPro" id="IPR001394">
    <property type="entry name" value="Peptidase_C19_UCH"/>
</dbReference>
<comment type="catalytic activity">
    <reaction evidence="1">
        <text>Thiol-dependent hydrolysis of ester, thioester, amide, peptide and isopeptide bonds formed by the C-terminal Gly of ubiquitin (a 76-residue protein attached to proteins as an intracellular targeting signal).</text>
        <dbReference type="EC" id="3.4.19.12"/>
    </reaction>
</comment>
<protein>
    <recommendedName>
        <fullName evidence="4">ubiquitinyl hydrolase 1</fullName>
        <ecNumber evidence="4">3.4.19.12</ecNumber>
    </recommendedName>
</protein>
<evidence type="ECO:0000256" key="3">
    <source>
        <dbReference type="ARBA" id="ARBA00009085"/>
    </source>
</evidence>
<evidence type="ECO:0000256" key="1">
    <source>
        <dbReference type="ARBA" id="ARBA00000707"/>
    </source>
</evidence>
<evidence type="ECO:0000256" key="12">
    <source>
        <dbReference type="ARBA" id="ARBA00022833"/>
    </source>
</evidence>
<evidence type="ECO:0000313" key="20">
    <source>
        <dbReference type="EMBL" id="KXS14213.1"/>
    </source>
</evidence>
<dbReference type="InterPro" id="IPR029071">
    <property type="entry name" value="Ubiquitin-like_domsf"/>
</dbReference>
<keyword evidence="6" id="KW-0479">Metal-binding</keyword>
<dbReference type="GO" id="GO:0006508">
    <property type="term" value="P:proteolysis"/>
    <property type="evidence" value="ECO:0007669"/>
    <property type="project" value="UniProtKB-KW"/>
</dbReference>
<dbReference type="PROSITE" id="PS50199">
    <property type="entry name" value="ZF_RANBP2_2"/>
    <property type="match status" value="1"/>
</dbReference>
<dbReference type="PROSITE" id="PS50053">
    <property type="entry name" value="UBIQUITIN_2"/>
    <property type="match status" value="1"/>
</dbReference>
<evidence type="ECO:0000256" key="5">
    <source>
        <dbReference type="ARBA" id="ARBA00022670"/>
    </source>
</evidence>
<keyword evidence="7" id="KW-0677">Repeat</keyword>
<dbReference type="InterPro" id="IPR035927">
    <property type="entry name" value="DUSP-like_sf"/>
</dbReference>
<feature type="domain" description="Ubiquitin-like" evidence="16">
    <location>
        <begin position="1109"/>
        <end position="1166"/>
    </location>
</feature>
<keyword evidence="9" id="KW-0833">Ubl conjugation pathway</keyword>
<dbReference type="OrthoDB" id="289038at2759"/>
<dbReference type="Gene3D" id="3.90.70.10">
    <property type="entry name" value="Cysteine proteinases"/>
    <property type="match status" value="1"/>
</dbReference>
<feature type="domain" description="USP" evidence="18">
    <location>
        <begin position="167"/>
        <end position="471"/>
    </location>
</feature>
<dbReference type="InterPro" id="IPR033841">
    <property type="entry name" value="Pep_USP48"/>
</dbReference>
<reference evidence="20 21" key="1">
    <citation type="journal article" date="2015" name="Genome Biol. Evol.">
        <title>Phylogenomic analyses indicate that early fungi evolved digesting cell walls of algal ancestors of land plants.</title>
        <authorList>
            <person name="Chang Y."/>
            <person name="Wang S."/>
            <person name="Sekimoto S."/>
            <person name="Aerts A.L."/>
            <person name="Choi C."/>
            <person name="Clum A."/>
            <person name="LaButti K.M."/>
            <person name="Lindquist E.A."/>
            <person name="Yee Ngan C."/>
            <person name="Ohm R.A."/>
            <person name="Salamov A.A."/>
            <person name="Grigoriev I.V."/>
            <person name="Spatafora J.W."/>
            <person name="Berbee M.L."/>
        </authorList>
    </citation>
    <scope>NUCLEOTIDE SEQUENCE [LARGE SCALE GENOMIC DNA]</scope>
    <source>
        <strain evidence="20 21">JEL478</strain>
    </source>
</reference>
<dbReference type="Pfam" id="PF00443">
    <property type="entry name" value="UCH"/>
    <property type="match status" value="1"/>
</dbReference>
<comment type="similarity">
    <text evidence="3">Belongs to the peptidase C19 family.</text>
</comment>
<dbReference type="PROSITE" id="PS50235">
    <property type="entry name" value="USP_3"/>
    <property type="match status" value="1"/>
</dbReference>
<feature type="compositionally biased region" description="Basic residues" evidence="15">
    <location>
        <begin position="1372"/>
        <end position="1383"/>
    </location>
</feature>
<feature type="domain" description="DUSP" evidence="19">
    <location>
        <begin position="924"/>
        <end position="1038"/>
    </location>
</feature>
<dbReference type="InterPro" id="IPR028889">
    <property type="entry name" value="USP"/>
</dbReference>
<evidence type="ECO:0000256" key="13">
    <source>
        <dbReference type="ARBA" id="ARBA00023242"/>
    </source>
</evidence>
<evidence type="ECO:0000259" key="17">
    <source>
        <dbReference type="PROSITE" id="PS50199"/>
    </source>
</evidence>
<dbReference type="InterPro" id="IPR018200">
    <property type="entry name" value="USP_CS"/>
</dbReference>
<dbReference type="SUPFAM" id="SSF54236">
    <property type="entry name" value="Ubiquitin-like"/>
    <property type="match status" value="1"/>
</dbReference>
<evidence type="ECO:0000259" key="18">
    <source>
        <dbReference type="PROSITE" id="PS50235"/>
    </source>
</evidence>
<dbReference type="PANTHER" id="PTHR24006:SF722">
    <property type="entry name" value="UBIQUITIN CARBOXYL-TERMINAL HYDROLASE 48"/>
    <property type="match status" value="1"/>
</dbReference>
<evidence type="ECO:0000256" key="14">
    <source>
        <dbReference type="PROSITE-ProRule" id="PRU00322"/>
    </source>
</evidence>
<dbReference type="Gene3D" id="4.10.1060.10">
    <property type="entry name" value="Zinc finger, RanBP2-type"/>
    <property type="match status" value="1"/>
</dbReference>
<proteinExistence type="inferred from homology"/>
<feature type="region of interest" description="Disordered" evidence="15">
    <location>
        <begin position="1240"/>
        <end position="1291"/>
    </location>
</feature>
<dbReference type="Gene3D" id="3.30.2230.10">
    <property type="entry name" value="DUSP-like"/>
    <property type="match status" value="1"/>
</dbReference>
<dbReference type="GO" id="GO:0004843">
    <property type="term" value="F:cysteine-type deubiquitinase activity"/>
    <property type="evidence" value="ECO:0007669"/>
    <property type="project" value="UniProtKB-EC"/>
</dbReference>
<keyword evidence="10" id="KW-0378">Hydrolase</keyword>
<dbReference type="CDD" id="cd01795">
    <property type="entry name" value="Ubl_USP48"/>
    <property type="match status" value="1"/>
</dbReference>
<evidence type="ECO:0000256" key="15">
    <source>
        <dbReference type="SAM" id="MobiDB-lite"/>
    </source>
</evidence>
<feature type="region of interest" description="Disordered" evidence="15">
    <location>
        <begin position="686"/>
        <end position="705"/>
    </location>
</feature>
<evidence type="ECO:0000259" key="16">
    <source>
        <dbReference type="PROSITE" id="PS50053"/>
    </source>
</evidence>